<dbReference type="PANTHER" id="PTHR43473:SF2">
    <property type="entry name" value="MAGNESIUM-CHELATASE SUBUNIT CHLD, CHLOROPLASTIC"/>
    <property type="match status" value="1"/>
</dbReference>
<feature type="compositionally biased region" description="Low complexity" evidence="2">
    <location>
        <begin position="315"/>
        <end position="325"/>
    </location>
</feature>
<comment type="caution">
    <text evidence="4">The sequence shown here is derived from an EMBL/GenBank/DDBJ whole genome shotgun (WGS) entry which is preliminary data.</text>
</comment>
<dbReference type="InterPro" id="IPR041628">
    <property type="entry name" value="ChlI/MoxR_AAA_lid"/>
</dbReference>
<dbReference type="SUPFAM" id="SSF53300">
    <property type="entry name" value="vWA-like"/>
    <property type="match status" value="1"/>
</dbReference>
<dbReference type="SUPFAM" id="SSF52540">
    <property type="entry name" value="P-loop containing nucleoside triphosphate hydrolases"/>
    <property type="match status" value="1"/>
</dbReference>
<dbReference type="Pfam" id="PF17863">
    <property type="entry name" value="AAA_lid_2"/>
    <property type="match status" value="1"/>
</dbReference>
<feature type="region of interest" description="Disordered" evidence="2">
    <location>
        <begin position="237"/>
        <end position="264"/>
    </location>
</feature>
<dbReference type="InterPro" id="IPR027417">
    <property type="entry name" value="P-loop_NTPase"/>
</dbReference>
<dbReference type="Pfam" id="PF13519">
    <property type="entry name" value="VWA_2"/>
    <property type="match status" value="1"/>
</dbReference>
<reference evidence="4 5" key="1">
    <citation type="submission" date="2015-04" db="EMBL/GenBank/DDBJ databases">
        <title>The draft genome sequence of Roseovarius sp.R12b.</title>
        <authorList>
            <person name="Li G."/>
            <person name="Lai Q."/>
            <person name="Shao Z."/>
            <person name="Yan P."/>
        </authorList>
    </citation>
    <scope>NUCLEOTIDE SEQUENCE [LARGE SCALE GENOMIC DNA]</scope>
    <source>
        <strain evidence="4 5">R12B</strain>
    </source>
</reference>
<feature type="compositionally biased region" description="Acidic residues" evidence="2">
    <location>
        <begin position="238"/>
        <end position="260"/>
    </location>
</feature>
<evidence type="ECO:0000256" key="2">
    <source>
        <dbReference type="SAM" id="MobiDB-lite"/>
    </source>
</evidence>
<dbReference type="STRING" id="1641875.XM53_14835"/>
<evidence type="ECO:0000256" key="1">
    <source>
        <dbReference type="ARBA" id="ARBA00005799"/>
    </source>
</evidence>
<dbReference type="SMART" id="SM00327">
    <property type="entry name" value="VWA"/>
    <property type="match status" value="1"/>
</dbReference>
<dbReference type="AlphaFoldDB" id="A0A0T5NS52"/>
<dbReference type="OrthoDB" id="9775079at2"/>
<proteinExistence type="inferred from homology"/>
<dbReference type="PROSITE" id="PS50234">
    <property type="entry name" value="VWFA"/>
    <property type="match status" value="1"/>
</dbReference>
<accession>A0A0T5NS52</accession>
<dbReference type="CDD" id="cd01451">
    <property type="entry name" value="vWA_Magnesium_chelatase"/>
    <property type="match status" value="1"/>
</dbReference>
<dbReference type="PANTHER" id="PTHR43473">
    <property type="entry name" value="MAGNESIUM-CHELATASE SUBUNIT CHLD, CHLOROPLASTIC"/>
    <property type="match status" value="1"/>
</dbReference>
<evidence type="ECO:0000313" key="5">
    <source>
        <dbReference type="Proteomes" id="UP000051295"/>
    </source>
</evidence>
<feature type="region of interest" description="Disordered" evidence="2">
    <location>
        <begin position="291"/>
        <end position="330"/>
    </location>
</feature>
<dbReference type="Gene3D" id="3.40.50.410">
    <property type="entry name" value="von Willebrand factor, type A domain"/>
    <property type="match status" value="1"/>
</dbReference>
<organism evidence="4 5">
    <name type="scientific">Roseovarius atlanticus</name>
    <dbReference type="NCBI Taxonomy" id="1641875"/>
    <lineage>
        <taxon>Bacteria</taxon>
        <taxon>Pseudomonadati</taxon>
        <taxon>Pseudomonadota</taxon>
        <taxon>Alphaproteobacteria</taxon>
        <taxon>Rhodobacterales</taxon>
        <taxon>Roseobacteraceae</taxon>
        <taxon>Roseovarius</taxon>
    </lineage>
</organism>
<dbReference type="Proteomes" id="UP000051295">
    <property type="component" value="Unassembled WGS sequence"/>
</dbReference>
<protein>
    <submittedName>
        <fullName evidence="4">Magnesium chelatase</fullName>
    </submittedName>
</protein>
<dbReference type="PATRIC" id="fig|1641875.4.peg.774"/>
<dbReference type="Gene3D" id="1.10.8.80">
    <property type="entry name" value="Magnesium chelatase subunit I, C-Terminal domain"/>
    <property type="match status" value="1"/>
</dbReference>
<feature type="domain" description="VWFA" evidence="3">
    <location>
        <begin position="374"/>
        <end position="554"/>
    </location>
</feature>
<dbReference type="InterPro" id="IPR002035">
    <property type="entry name" value="VWF_A"/>
</dbReference>
<sequence>MTTGADTARTQRALAALAVDPGGLKGLTFRARMGPARQAFETALRKLSGPQRRIHPAITDDQLFGGLNIAASLAEGRPVRDAGLAEQPSTLTLTMAERTPSGLAARLAQLLDADRGHALILLDEAASADEGAPQALLDRLAFHIEPPEAATPVRLPAAADLDAARKRLPRVSLPDDALPLLVTLAARFGIHSLRAPSLALRAARALAALDAEPAVTQDHLQEAAELVYPSRATMMPAEAEDETPPDAPEPDQSDNADENGEQSLTDLPDDILVSAIAALLPTDILDRLAAKSTRPANAAGSGAGDRRRGNRRGRPLPSRPGRPSAQSRIDPIATLRAAAPWQTLRRTGRNADRALVILPSDIRIKRFEDRSDRLLIFTVDASGSAAVARLAEAKGAVELMLAQAYARRDQVALLAFRGTGTETLLPPTRSLVQAKRRLASLPGGGGTPLASGLMAAGDLGQLARGRGLTPMLVLLTDGRANIPLSGEPDRATANDDATRIAASLRQQGLSGVLVDTSNRPNDAARTIAAALGARYLALPRADAQGISTAVTSALEA</sequence>
<evidence type="ECO:0000259" key="3">
    <source>
        <dbReference type="PROSITE" id="PS50234"/>
    </source>
</evidence>
<dbReference type="NCBIfam" id="NF009943">
    <property type="entry name" value="PRK13406.1"/>
    <property type="match status" value="1"/>
</dbReference>
<dbReference type="InterPro" id="IPR036465">
    <property type="entry name" value="vWFA_dom_sf"/>
</dbReference>
<comment type="similarity">
    <text evidence="1">Belongs to the Mg-chelatase subunits D/I family.</text>
</comment>
<name>A0A0T5NS52_9RHOB</name>
<dbReference type="RefSeq" id="WP_057794674.1">
    <property type="nucleotide sequence ID" value="NZ_LAXJ01000017.1"/>
</dbReference>
<gene>
    <name evidence="4" type="ORF">XM53_14835</name>
</gene>
<keyword evidence="5" id="KW-1185">Reference proteome</keyword>
<dbReference type="InterPro" id="IPR041702">
    <property type="entry name" value="BchD/ChlD_VWA"/>
</dbReference>
<dbReference type="EMBL" id="LAXJ01000017">
    <property type="protein sequence ID" value="KRS11748.1"/>
    <property type="molecule type" value="Genomic_DNA"/>
</dbReference>
<evidence type="ECO:0000313" key="4">
    <source>
        <dbReference type="EMBL" id="KRS11748.1"/>
    </source>
</evidence>